<dbReference type="RefSeq" id="WP_009326032.1">
    <property type="nucleotide sequence ID" value="NZ_CAOJUJ010000001.1"/>
</dbReference>
<dbReference type="Pfam" id="PF02082">
    <property type="entry name" value="Rrf2"/>
    <property type="match status" value="1"/>
</dbReference>
<protein>
    <submittedName>
        <fullName evidence="1 3">Transcriptional regulator</fullName>
    </submittedName>
</protein>
<dbReference type="PANTHER" id="PTHR33221:SF15">
    <property type="entry name" value="HTH-TYPE TRANSCRIPTIONAL REGULATOR YWGB-RELATED"/>
    <property type="match status" value="1"/>
</dbReference>
<reference evidence="2 5" key="3">
    <citation type="submission" date="2019-08" db="EMBL/GenBank/DDBJ databases">
        <title>In-depth cultivation of the pig gut microbiome towards novel bacterial diversity and tailored functional studies.</title>
        <authorList>
            <person name="Wylensek D."/>
            <person name="Hitch T.C.A."/>
            <person name="Clavel T."/>
        </authorList>
    </citation>
    <scope>NUCLEOTIDE SEQUENCE [LARGE SCALE GENOMIC DNA]</scope>
    <source>
        <strain evidence="2 5">WCA3-601-WT-6J</strain>
    </source>
</reference>
<proteinExistence type="predicted"/>
<dbReference type="InterPro" id="IPR036388">
    <property type="entry name" value="WH-like_DNA-bd_sf"/>
</dbReference>
<dbReference type="InterPro" id="IPR000944">
    <property type="entry name" value="Tscrpt_reg_Rrf2"/>
</dbReference>
<dbReference type="PROSITE" id="PS51197">
    <property type="entry name" value="HTH_RRF2_2"/>
    <property type="match status" value="1"/>
</dbReference>
<gene>
    <name evidence="1" type="ORF">ASJ35_12625</name>
    <name evidence="2" type="ORF">FYJ76_08825</name>
    <name evidence="3" type="ORF">GMD52_08585</name>
</gene>
<sequence>MTSEFGIAVHAMVFLHHKGDMVSSEVLAENICTNPARVRKVMAQLKRAGLVETHEGAVGGYRFAGSADTVTLCDIAQAVGAAFVSASWRSGDVDKPCLVASGMGALMDEVYTGLDALCKERLQSVTVAALEARLFDGKPLAGPCGRAKKEKAAAAHGGAK</sequence>
<evidence type="ECO:0000313" key="3">
    <source>
        <dbReference type="EMBL" id="MTS51597.1"/>
    </source>
</evidence>
<evidence type="ECO:0000313" key="4">
    <source>
        <dbReference type="Proteomes" id="UP000053433"/>
    </source>
</evidence>
<comment type="caution">
    <text evidence="1">The sequence shown here is derived from an EMBL/GenBank/DDBJ whole genome shotgun (WGS) entry which is preliminary data.</text>
</comment>
<dbReference type="EMBL" id="LMUA01000018">
    <property type="protein sequence ID" value="KUE75615.1"/>
    <property type="molecule type" value="Genomic_DNA"/>
</dbReference>
<dbReference type="Proteomes" id="UP000053433">
    <property type="component" value="Unassembled WGS sequence"/>
</dbReference>
<dbReference type="EMBL" id="VUNJ01000007">
    <property type="protein sequence ID" value="MST92040.1"/>
    <property type="molecule type" value="Genomic_DNA"/>
</dbReference>
<name>A0A0W7TPG5_9FIRM</name>
<dbReference type="PANTHER" id="PTHR33221">
    <property type="entry name" value="WINGED HELIX-TURN-HELIX TRANSCRIPTIONAL REGULATOR, RRF2 FAMILY"/>
    <property type="match status" value="1"/>
</dbReference>
<dbReference type="Proteomes" id="UP000431913">
    <property type="component" value="Unassembled WGS sequence"/>
</dbReference>
<dbReference type="PROSITE" id="PS01332">
    <property type="entry name" value="HTH_RRF2_1"/>
    <property type="match status" value="1"/>
</dbReference>
<reference evidence="3 6" key="2">
    <citation type="journal article" date="2019" name="Nat. Med.">
        <title>A library of human gut bacterial isolates paired with longitudinal multiomics data enables mechanistic microbiome research.</title>
        <authorList>
            <person name="Poyet M."/>
            <person name="Groussin M."/>
            <person name="Gibbons S.M."/>
            <person name="Avila-Pacheco J."/>
            <person name="Jiang X."/>
            <person name="Kearney S.M."/>
            <person name="Perrotta A.R."/>
            <person name="Berdy B."/>
            <person name="Zhao S."/>
            <person name="Lieberman T.D."/>
            <person name="Swanson P.K."/>
            <person name="Smith M."/>
            <person name="Roesemann S."/>
            <person name="Alexander J.E."/>
            <person name="Rich S.A."/>
            <person name="Livny J."/>
            <person name="Vlamakis H."/>
            <person name="Clish C."/>
            <person name="Bullock K."/>
            <person name="Deik A."/>
            <person name="Scott J."/>
            <person name="Pierce K.A."/>
            <person name="Xavier R.J."/>
            <person name="Alm E.J."/>
        </authorList>
    </citation>
    <scope>NUCLEOTIDE SEQUENCE [LARGE SCALE GENOMIC DNA]</scope>
    <source>
        <strain evidence="3 6">BIOML-A7</strain>
    </source>
</reference>
<evidence type="ECO:0000313" key="1">
    <source>
        <dbReference type="EMBL" id="KUE75615.1"/>
    </source>
</evidence>
<dbReference type="Gene3D" id="1.10.10.10">
    <property type="entry name" value="Winged helix-like DNA-binding domain superfamily/Winged helix DNA-binding domain"/>
    <property type="match status" value="1"/>
</dbReference>
<dbReference type="Proteomes" id="UP000449193">
    <property type="component" value="Unassembled WGS sequence"/>
</dbReference>
<evidence type="ECO:0000313" key="5">
    <source>
        <dbReference type="Proteomes" id="UP000431913"/>
    </source>
</evidence>
<accession>A0A0W7TPG5</accession>
<dbReference type="SUPFAM" id="SSF46785">
    <property type="entry name" value="Winged helix' DNA-binding domain"/>
    <property type="match status" value="1"/>
</dbReference>
<dbReference type="InterPro" id="IPR030489">
    <property type="entry name" value="TR_Rrf2-type_CS"/>
</dbReference>
<dbReference type="GeneID" id="42855504"/>
<organism evidence="1 4">
    <name type="scientific">Ruthenibacterium lactatiformans</name>
    <dbReference type="NCBI Taxonomy" id="1550024"/>
    <lineage>
        <taxon>Bacteria</taxon>
        <taxon>Bacillati</taxon>
        <taxon>Bacillota</taxon>
        <taxon>Clostridia</taxon>
        <taxon>Eubacteriales</taxon>
        <taxon>Oscillospiraceae</taxon>
        <taxon>Ruthenibacterium</taxon>
    </lineage>
</organism>
<dbReference type="GO" id="GO:0005829">
    <property type="term" value="C:cytosol"/>
    <property type="evidence" value="ECO:0007669"/>
    <property type="project" value="TreeGrafter"/>
</dbReference>
<dbReference type="GO" id="GO:0003700">
    <property type="term" value="F:DNA-binding transcription factor activity"/>
    <property type="evidence" value="ECO:0007669"/>
    <property type="project" value="TreeGrafter"/>
</dbReference>
<dbReference type="EMBL" id="WMZR01000009">
    <property type="protein sequence ID" value="MTS51597.1"/>
    <property type="molecule type" value="Genomic_DNA"/>
</dbReference>
<evidence type="ECO:0000313" key="2">
    <source>
        <dbReference type="EMBL" id="MST92040.1"/>
    </source>
</evidence>
<reference evidence="1 4" key="1">
    <citation type="submission" date="2015-10" db="EMBL/GenBank/DDBJ databases">
        <title>A novel member of the family Ruminococcaceae isolated from human faeces.</title>
        <authorList>
            <person name="Shkoporov A.N."/>
            <person name="Chaplin A.V."/>
            <person name="Motuzova O.V."/>
            <person name="Kafarskaia L.I."/>
            <person name="Efimov B.A."/>
        </authorList>
    </citation>
    <scope>NUCLEOTIDE SEQUENCE [LARGE SCALE GENOMIC DNA]</scope>
    <source>
        <strain evidence="1 4">668</strain>
    </source>
</reference>
<dbReference type="InterPro" id="IPR036390">
    <property type="entry name" value="WH_DNA-bd_sf"/>
</dbReference>
<evidence type="ECO:0000313" key="6">
    <source>
        <dbReference type="Proteomes" id="UP000449193"/>
    </source>
</evidence>
<dbReference type="AlphaFoldDB" id="A0A0W7TPG5"/>